<dbReference type="Proteomes" id="UP001056120">
    <property type="component" value="Linkage Group LG26"/>
</dbReference>
<protein>
    <submittedName>
        <fullName evidence="1">Uncharacterized protein</fullName>
    </submittedName>
</protein>
<proteinExistence type="predicted"/>
<evidence type="ECO:0000313" key="2">
    <source>
        <dbReference type="Proteomes" id="UP001056120"/>
    </source>
</evidence>
<reference evidence="1 2" key="2">
    <citation type="journal article" date="2022" name="Mol. Ecol. Resour.">
        <title>The genomes of chicory, endive, great burdock and yacon provide insights into Asteraceae paleo-polyploidization history and plant inulin production.</title>
        <authorList>
            <person name="Fan W."/>
            <person name="Wang S."/>
            <person name="Wang H."/>
            <person name="Wang A."/>
            <person name="Jiang F."/>
            <person name="Liu H."/>
            <person name="Zhao H."/>
            <person name="Xu D."/>
            <person name="Zhang Y."/>
        </authorList>
    </citation>
    <scope>NUCLEOTIDE SEQUENCE [LARGE SCALE GENOMIC DNA]</scope>
    <source>
        <strain evidence="2">cv. Yunnan</strain>
        <tissue evidence="1">Leaves</tissue>
    </source>
</reference>
<gene>
    <name evidence="1" type="ORF">L1987_79144</name>
</gene>
<name>A0ACB8ZFP6_9ASTR</name>
<accession>A0ACB8ZFP6</accession>
<sequence>MGRVLVILVLYLIVKSVLYSVLYLSDTHYSLLRGYQDITVALHYGLLLPPPHSPVRAPPPQPSLLPSTVGTTSFSLPVSCRSY</sequence>
<comment type="caution">
    <text evidence="1">The sequence shown here is derived from an EMBL/GenBank/DDBJ whole genome shotgun (WGS) entry which is preliminary data.</text>
</comment>
<evidence type="ECO:0000313" key="1">
    <source>
        <dbReference type="EMBL" id="KAI3696135.1"/>
    </source>
</evidence>
<organism evidence="1 2">
    <name type="scientific">Smallanthus sonchifolius</name>
    <dbReference type="NCBI Taxonomy" id="185202"/>
    <lineage>
        <taxon>Eukaryota</taxon>
        <taxon>Viridiplantae</taxon>
        <taxon>Streptophyta</taxon>
        <taxon>Embryophyta</taxon>
        <taxon>Tracheophyta</taxon>
        <taxon>Spermatophyta</taxon>
        <taxon>Magnoliopsida</taxon>
        <taxon>eudicotyledons</taxon>
        <taxon>Gunneridae</taxon>
        <taxon>Pentapetalae</taxon>
        <taxon>asterids</taxon>
        <taxon>campanulids</taxon>
        <taxon>Asterales</taxon>
        <taxon>Asteraceae</taxon>
        <taxon>Asteroideae</taxon>
        <taxon>Heliantheae alliance</taxon>
        <taxon>Millerieae</taxon>
        <taxon>Smallanthus</taxon>
    </lineage>
</organism>
<dbReference type="EMBL" id="CM042043">
    <property type="protein sequence ID" value="KAI3696135.1"/>
    <property type="molecule type" value="Genomic_DNA"/>
</dbReference>
<keyword evidence="2" id="KW-1185">Reference proteome</keyword>
<reference evidence="2" key="1">
    <citation type="journal article" date="2022" name="Mol. Ecol. Resour.">
        <title>The genomes of chicory, endive, great burdock and yacon provide insights into Asteraceae palaeo-polyploidization history and plant inulin production.</title>
        <authorList>
            <person name="Fan W."/>
            <person name="Wang S."/>
            <person name="Wang H."/>
            <person name="Wang A."/>
            <person name="Jiang F."/>
            <person name="Liu H."/>
            <person name="Zhao H."/>
            <person name="Xu D."/>
            <person name="Zhang Y."/>
        </authorList>
    </citation>
    <scope>NUCLEOTIDE SEQUENCE [LARGE SCALE GENOMIC DNA]</scope>
    <source>
        <strain evidence="2">cv. Yunnan</strain>
    </source>
</reference>